<dbReference type="CDD" id="cd00085">
    <property type="entry name" value="HNHc"/>
    <property type="match status" value="1"/>
</dbReference>
<dbReference type="RefSeq" id="WP_339968726.1">
    <property type="nucleotide sequence ID" value="NZ_JBBHJY010000009.1"/>
</dbReference>
<dbReference type="Pfam" id="PF03235">
    <property type="entry name" value="GmrSD_N"/>
    <property type="match status" value="1"/>
</dbReference>
<dbReference type="Gene3D" id="1.10.30.50">
    <property type="match status" value="1"/>
</dbReference>
<evidence type="ECO:0000313" key="2">
    <source>
        <dbReference type="EMBL" id="MEJ6011454.1"/>
    </source>
</evidence>
<dbReference type="InterPro" id="IPR003615">
    <property type="entry name" value="HNH_nuc"/>
</dbReference>
<organism evidence="2 3">
    <name type="scientific">Novosphingobium aquae</name>
    <dbReference type="NCBI Taxonomy" id="3133435"/>
    <lineage>
        <taxon>Bacteria</taxon>
        <taxon>Pseudomonadati</taxon>
        <taxon>Pseudomonadota</taxon>
        <taxon>Alphaproteobacteria</taxon>
        <taxon>Sphingomonadales</taxon>
        <taxon>Sphingomonadaceae</taxon>
        <taxon>Novosphingobium</taxon>
    </lineage>
</organism>
<feature type="domain" description="HNH nuclease" evidence="1">
    <location>
        <begin position="302"/>
        <end position="357"/>
    </location>
</feature>
<reference evidence="2 3" key="1">
    <citation type="submission" date="2024-03" db="EMBL/GenBank/DDBJ databases">
        <authorList>
            <person name="Jo J.-H."/>
        </authorList>
    </citation>
    <scope>NUCLEOTIDE SEQUENCE [LARGE SCALE GENOMIC DNA]</scope>
    <source>
        <strain evidence="2 3">AS3R-12</strain>
    </source>
</reference>
<dbReference type="SMART" id="SM00507">
    <property type="entry name" value="HNHc"/>
    <property type="match status" value="1"/>
</dbReference>
<dbReference type="InterPro" id="IPR004919">
    <property type="entry name" value="GmrSD_N"/>
</dbReference>
<dbReference type="PANTHER" id="PTHR39639">
    <property type="entry name" value="CHROMOSOME 16, WHOLE GENOME SHOTGUN SEQUENCE"/>
    <property type="match status" value="1"/>
</dbReference>
<dbReference type="InterPro" id="IPR002711">
    <property type="entry name" value="HNH"/>
</dbReference>
<dbReference type="Pfam" id="PF01844">
    <property type="entry name" value="HNH"/>
    <property type="match status" value="1"/>
</dbReference>
<keyword evidence="3" id="KW-1185">Reference proteome</keyword>
<dbReference type="Proteomes" id="UP001379235">
    <property type="component" value="Unassembled WGS sequence"/>
</dbReference>
<dbReference type="EMBL" id="JBBHJY010000009">
    <property type="protein sequence ID" value="MEJ6011454.1"/>
    <property type="molecule type" value="Genomic_DNA"/>
</dbReference>
<accession>A0ABU8SD85</accession>
<protein>
    <submittedName>
        <fullName evidence="2">DUF262 domain-containing protein</fullName>
    </submittedName>
</protein>
<proteinExistence type="predicted"/>
<dbReference type="PANTHER" id="PTHR39639:SF1">
    <property type="entry name" value="DUF262 DOMAIN-CONTAINING PROTEIN"/>
    <property type="match status" value="1"/>
</dbReference>
<sequence length="362" mass="41690">MKIELKEITIGELTDGYEDNEESGVVGFGGQLDIRPPYQREFIYKDKQRDAVIETVFKSFPLNVMYWAVRDEGGFEVIDGQQRTISICQYVAGDFAFKSRYFYNLQPDEKELVRSYKLMVYLCSGTDSEKLDWFQTINIAGAQLTNQELRNAVYSGPWVTDAKRYFSKNGCPAYGIGSKYVPGELNRQAYLETAIRWINNGDIEGYMALHQHDPNANELWLYFQAVIAWVQATYPTYRSEMKSVSWGELYNEFKAKPLDSKWLDAEVTRLMADEDVERKKGIYSYLLDGKEKHLSIRAFSPAMRREAYERQKGICLECGPGTKYELEAMEADHVTPWHEGGKTTAANCQMLCLEHNRRKGGK</sequence>
<gene>
    <name evidence="2" type="ORF">WG900_16185</name>
</gene>
<evidence type="ECO:0000259" key="1">
    <source>
        <dbReference type="SMART" id="SM00507"/>
    </source>
</evidence>
<evidence type="ECO:0000313" key="3">
    <source>
        <dbReference type="Proteomes" id="UP001379235"/>
    </source>
</evidence>
<name>A0ABU8SD85_9SPHN</name>
<comment type="caution">
    <text evidence="2">The sequence shown here is derived from an EMBL/GenBank/DDBJ whole genome shotgun (WGS) entry which is preliminary data.</text>
</comment>